<dbReference type="InterPro" id="IPR003018">
    <property type="entry name" value="GAF"/>
</dbReference>
<sequence>MTPTATFTAALEQAATRTEAFEALGRLVADTLGIKLVTVMTMDFTAGVARRAYTSHPVEYPVSGDKPIRRDAWFDQVHGRGQPFVANTIEDIANVFPDADTIASLGCASVVNIPVRVQGQIIGTLNMLDVAGYFDPATVARCEELLRLPATACFLLPA</sequence>
<name>A0ABT3H3H4_9RHOB</name>
<protein>
    <submittedName>
        <fullName evidence="2">GAF domain-containing protein</fullName>
    </submittedName>
</protein>
<dbReference type="Gene3D" id="3.30.450.40">
    <property type="match status" value="1"/>
</dbReference>
<comment type="caution">
    <text evidence="2">The sequence shown here is derived from an EMBL/GenBank/DDBJ whole genome shotgun (WGS) entry which is preliminary data.</text>
</comment>
<evidence type="ECO:0000313" key="2">
    <source>
        <dbReference type="EMBL" id="MCW1934243.1"/>
    </source>
</evidence>
<feature type="domain" description="GAF" evidence="1">
    <location>
        <begin position="19"/>
        <end position="139"/>
    </location>
</feature>
<dbReference type="EMBL" id="JAPDFL010000001">
    <property type="protein sequence ID" value="MCW1934243.1"/>
    <property type="molecule type" value="Genomic_DNA"/>
</dbReference>
<accession>A0ABT3H3H4</accession>
<dbReference type="SUPFAM" id="SSF55781">
    <property type="entry name" value="GAF domain-like"/>
    <property type="match status" value="1"/>
</dbReference>
<dbReference type="InterPro" id="IPR029016">
    <property type="entry name" value="GAF-like_dom_sf"/>
</dbReference>
<dbReference type="Proteomes" id="UP001208938">
    <property type="component" value="Unassembled WGS sequence"/>
</dbReference>
<evidence type="ECO:0000313" key="3">
    <source>
        <dbReference type="Proteomes" id="UP001208938"/>
    </source>
</evidence>
<proteinExistence type="predicted"/>
<evidence type="ECO:0000259" key="1">
    <source>
        <dbReference type="Pfam" id="PF01590"/>
    </source>
</evidence>
<gene>
    <name evidence="2" type="ORF">OKW52_18775</name>
</gene>
<dbReference type="Pfam" id="PF01590">
    <property type="entry name" value="GAF"/>
    <property type="match status" value="1"/>
</dbReference>
<organism evidence="2 3">
    <name type="scientific">Pararhodobacter zhoushanensis</name>
    <dbReference type="NCBI Taxonomy" id="2479545"/>
    <lineage>
        <taxon>Bacteria</taxon>
        <taxon>Pseudomonadati</taxon>
        <taxon>Pseudomonadota</taxon>
        <taxon>Alphaproteobacteria</taxon>
        <taxon>Rhodobacterales</taxon>
        <taxon>Paracoccaceae</taxon>
        <taxon>Pararhodobacter</taxon>
    </lineage>
</organism>
<keyword evidence="3" id="KW-1185">Reference proteome</keyword>
<reference evidence="2 3" key="1">
    <citation type="submission" date="2022-10" db="EMBL/GenBank/DDBJ databases">
        <title>Pararhodobacter sp. nov., isolated from marine algae.</title>
        <authorList>
            <person name="Choi B.J."/>
            <person name="Kim J.M."/>
            <person name="Lee J.K."/>
            <person name="Choi D.G."/>
            <person name="Jeon C.O."/>
        </authorList>
    </citation>
    <scope>NUCLEOTIDE SEQUENCE [LARGE SCALE GENOMIC DNA]</scope>
    <source>
        <strain evidence="2 3">ZQ420</strain>
    </source>
</reference>
<dbReference type="RefSeq" id="WP_264507054.1">
    <property type="nucleotide sequence ID" value="NZ_JAPDFL010000001.1"/>
</dbReference>